<dbReference type="AlphaFoldDB" id="A0ABD0XTK8"/>
<proteinExistence type="predicted"/>
<organism evidence="1 2">
    <name type="scientific">Ranatra chinensis</name>
    <dbReference type="NCBI Taxonomy" id="642074"/>
    <lineage>
        <taxon>Eukaryota</taxon>
        <taxon>Metazoa</taxon>
        <taxon>Ecdysozoa</taxon>
        <taxon>Arthropoda</taxon>
        <taxon>Hexapoda</taxon>
        <taxon>Insecta</taxon>
        <taxon>Pterygota</taxon>
        <taxon>Neoptera</taxon>
        <taxon>Paraneoptera</taxon>
        <taxon>Hemiptera</taxon>
        <taxon>Heteroptera</taxon>
        <taxon>Panheteroptera</taxon>
        <taxon>Nepomorpha</taxon>
        <taxon>Nepidae</taxon>
        <taxon>Ranatrinae</taxon>
        <taxon>Ranatra</taxon>
    </lineage>
</organism>
<gene>
    <name evidence="1" type="ORF">AAG570_008040</name>
</gene>
<dbReference type="SUPFAM" id="SSF56219">
    <property type="entry name" value="DNase I-like"/>
    <property type="match status" value="1"/>
</dbReference>
<keyword evidence="2" id="KW-1185">Reference proteome</keyword>
<sequence length="105" mass="11893">MLYRVINQSSYNTISPDNPTYWPTHPNRLPDVLDFFIASGLHRIHSLSQVLNDPSSDHSPVLLNIPRSNPRVDPSHPYTGSHRLEFFCPIVTLGHQPQSTLKTGH</sequence>
<accession>A0ABD0XTK8</accession>
<dbReference type="Proteomes" id="UP001558652">
    <property type="component" value="Unassembled WGS sequence"/>
</dbReference>
<reference evidence="1 2" key="1">
    <citation type="submission" date="2024-07" db="EMBL/GenBank/DDBJ databases">
        <title>Chromosome-level genome assembly of the water stick insect Ranatra chinensis (Heteroptera: Nepidae).</title>
        <authorList>
            <person name="Liu X."/>
        </authorList>
    </citation>
    <scope>NUCLEOTIDE SEQUENCE [LARGE SCALE GENOMIC DNA]</scope>
    <source>
        <strain evidence="1">Cailab_2021Rc</strain>
        <tissue evidence="1">Muscle</tissue>
    </source>
</reference>
<evidence type="ECO:0008006" key="3">
    <source>
        <dbReference type="Google" id="ProtNLM"/>
    </source>
</evidence>
<evidence type="ECO:0000313" key="2">
    <source>
        <dbReference type="Proteomes" id="UP001558652"/>
    </source>
</evidence>
<dbReference type="EMBL" id="JBFDAA010000022">
    <property type="protein sequence ID" value="KAL1110512.1"/>
    <property type="molecule type" value="Genomic_DNA"/>
</dbReference>
<name>A0ABD0XTK8_9HEMI</name>
<protein>
    <recommendedName>
        <fullName evidence="3">Endonuclease/exonuclease/phosphatase domain-containing protein</fullName>
    </recommendedName>
</protein>
<evidence type="ECO:0000313" key="1">
    <source>
        <dbReference type="EMBL" id="KAL1110512.1"/>
    </source>
</evidence>
<comment type="caution">
    <text evidence="1">The sequence shown here is derived from an EMBL/GenBank/DDBJ whole genome shotgun (WGS) entry which is preliminary data.</text>
</comment>
<dbReference type="InterPro" id="IPR036691">
    <property type="entry name" value="Endo/exonu/phosph_ase_sf"/>
</dbReference>